<dbReference type="Gene3D" id="3.40.50.2300">
    <property type="match status" value="2"/>
</dbReference>
<feature type="domain" description="Leucine-binding protein" evidence="6">
    <location>
        <begin position="32"/>
        <end position="360"/>
    </location>
</feature>
<evidence type="ECO:0000256" key="2">
    <source>
        <dbReference type="ARBA" id="ARBA00022448"/>
    </source>
</evidence>
<keyword evidence="8" id="KW-1185">Reference proteome</keyword>
<dbReference type="CDD" id="cd06349">
    <property type="entry name" value="PBP1_ABC_HAAT-like"/>
    <property type="match status" value="1"/>
</dbReference>
<keyword evidence="3 5" id="KW-0732">Signal</keyword>
<feature type="signal peptide" evidence="5">
    <location>
        <begin position="1"/>
        <end position="22"/>
    </location>
</feature>
<gene>
    <name evidence="7" type="ORF">ASILVAE211_22615</name>
</gene>
<organism evidence="7 8">
    <name type="scientific">Acidisoma silvae</name>
    <dbReference type="NCBI Taxonomy" id="2802396"/>
    <lineage>
        <taxon>Bacteria</taxon>
        <taxon>Pseudomonadati</taxon>
        <taxon>Pseudomonadota</taxon>
        <taxon>Alphaproteobacteria</taxon>
        <taxon>Acetobacterales</taxon>
        <taxon>Acidocellaceae</taxon>
        <taxon>Acidisoma</taxon>
    </lineage>
</organism>
<dbReference type="PANTHER" id="PTHR30483">
    <property type="entry name" value="LEUCINE-SPECIFIC-BINDING PROTEIN"/>
    <property type="match status" value="1"/>
</dbReference>
<dbReference type="InterPro" id="IPR051010">
    <property type="entry name" value="BCAA_transport"/>
</dbReference>
<evidence type="ECO:0000256" key="4">
    <source>
        <dbReference type="ARBA" id="ARBA00022970"/>
    </source>
</evidence>
<dbReference type="RefSeq" id="WP_227323645.1">
    <property type="nucleotide sequence ID" value="NZ_JAESVB010000021.1"/>
</dbReference>
<dbReference type="PRINTS" id="PR00337">
    <property type="entry name" value="LEUILEVALBP"/>
</dbReference>
<keyword evidence="2" id="KW-0813">Transport</keyword>
<reference evidence="7" key="2">
    <citation type="submission" date="2021-01" db="EMBL/GenBank/DDBJ databases">
        <authorList>
            <person name="Mieszkin S."/>
            <person name="Pouder E."/>
            <person name="Alain K."/>
        </authorList>
    </citation>
    <scope>NUCLEOTIDE SEQUENCE</scope>
    <source>
        <strain evidence="7">HW T2.11</strain>
    </source>
</reference>
<dbReference type="Proteomes" id="UP000708298">
    <property type="component" value="Unassembled WGS sequence"/>
</dbReference>
<dbReference type="InterPro" id="IPR000709">
    <property type="entry name" value="Leu_Ile_Val-bd"/>
</dbReference>
<dbReference type="EMBL" id="JAESVB010000021">
    <property type="protein sequence ID" value="MCB8878000.1"/>
    <property type="molecule type" value="Genomic_DNA"/>
</dbReference>
<evidence type="ECO:0000256" key="3">
    <source>
        <dbReference type="ARBA" id="ARBA00022729"/>
    </source>
</evidence>
<dbReference type="AlphaFoldDB" id="A0A963YX95"/>
<dbReference type="GO" id="GO:0006865">
    <property type="term" value="P:amino acid transport"/>
    <property type="evidence" value="ECO:0007669"/>
    <property type="project" value="UniProtKB-KW"/>
</dbReference>
<name>A0A963YX95_9PROT</name>
<dbReference type="PANTHER" id="PTHR30483:SF6">
    <property type="entry name" value="PERIPLASMIC BINDING PROTEIN OF ABC TRANSPORTER FOR NATURAL AMINO ACIDS"/>
    <property type="match status" value="1"/>
</dbReference>
<comment type="caution">
    <text evidence="7">The sequence shown here is derived from an EMBL/GenBank/DDBJ whole genome shotgun (WGS) entry which is preliminary data.</text>
</comment>
<dbReference type="Pfam" id="PF13458">
    <property type="entry name" value="Peripla_BP_6"/>
    <property type="match status" value="1"/>
</dbReference>
<feature type="chain" id="PRO_5037477367" evidence="5">
    <location>
        <begin position="23"/>
        <end position="386"/>
    </location>
</feature>
<sequence length="386" mass="41252">MTHLSRRAALCAGLGLGFNAVAGRAARADAAPVKVGVSGPLTGPLAQYGAQWKRGFDLALIQINGAEGGIHGRPLSYDFEDSQNDPRQAVAIAQKFVADPAILVELGDFSSTTSMAASPIYQRGKLVQLGFTNSHPRFTATGDYIWSPSLSQADEQPQLADLAITKLGFKRPAVIHLNTDWGKTATDLFTQAAKARGATIVDSEGYLPDERDFRSTLTRAVQAKPDGLVLESYYSDGALIVRQAREQGITLPIAAVGSIYSPKFIELAGNAANGIYTESEFFPADPRPEVQAFVKSYQDKYQSAPDAFAAFAYDALILTAAVLRQYGTTRQEFQAGLSKVSGVPSVIFGTIKFDPATRRVAGAKTTDIEVVNGTFSLFKGQTATKG</sequence>
<evidence type="ECO:0000313" key="7">
    <source>
        <dbReference type="EMBL" id="MCB8878000.1"/>
    </source>
</evidence>
<dbReference type="SUPFAM" id="SSF53822">
    <property type="entry name" value="Periplasmic binding protein-like I"/>
    <property type="match status" value="1"/>
</dbReference>
<evidence type="ECO:0000313" key="8">
    <source>
        <dbReference type="Proteomes" id="UP000708298"/>
    </source>
</evidence>
<proteinExistence type="inferred from homology"/>
<evidence type="ECO:0000259" key="6">
    <source>
        <dbReference type="Pfam" id="PF13458"/>
    </source>
</evidence>
<comment type="similarity">
    <text evidence="1">Belongs to the leucine-binding protein family.</text>
</comment>
<dbReference type="InterPro" id="IPR028081">
    <property type="entry name" value="Leu-bd"/>
</dbReference>
<dbReference type="InterPro" id="IPR028082">
    <property type="entry name" value="Peripla_BP_I"/>
</dbReference>
<reference evidence="7" key="1">
    <citation type="journal article" date="2021" name="Microorganisms">
        <title>Acidisoma silvae sp. nov. and Acidisomacellulosilytica sp. nov., Two Acidophilic Bacteria Isolated from Decaying Wood, Hydrolyzing Cellulose and Producing Poly-3-hydroxybutyrate.</title>
        <authorList>
            <person name="Mieszkin S."/>
            <person name="Pouder E."/>
            <person name="Uroz S."/>
            <person name="Simon-Colin C."/>
            <person name="Alain K."/>
        </authorList>
    </citation>
    <scope>NUCLEOTIDE SEQUENCE</scope>
    <source>
        <strain evidence="7">HW T2.11</strain>
    </source>
</reference>
<accession>A0A963YX95</accession>
<protein>
    <submittedName>
        <fullName evidence="7">ABC transporter substrate-binding protein</fullName>
    </submittedName>
</protein>
<evidence type="ECO:0000256" key="5">
    <source>
        <dbReference type="SAM" id="SignalP"/>
    </source>
</evidence>
<evidence type="ECO:0000256" key="1">
    <source>
        <dbReference type="ARBA" id="ARBA00010062"/>
    </source>
</evidence>
<keyword evidence="4" id="KW-0029">Amino-acid transport</keyword>